<evidence type="ECO:0000259" key="2">
    <source>
        <dbReference type="Pfam" id="PF04366"/>
    </source>
</evidence>
<evidence type="ECO:0000256" key="1">
    <source>
        <dbReference type="SAM" id="SignalP"/>
    </source>
</evidence>
<reference evidence="3" key="1">
    <citation type="submission" date="2022-08" db="EMBL/GenBank/DDBJ databases">
        <title>Nisaea acidiphila sp. nov., isolated from a marine algal debris and emended description of the genus Nisaea Urios et al. 2008.</title>
        <authorList>
            <person name="Kwon K."/>
        </authorList>
    </citation>
    <scope>NUCLEOTIDE SEQUENCE</scope>
    <source>
        <strain evidence="3">MEBiC11861</strain>
    </source>
</reference>
<dbReference type="Pfam" id="PF04366">
    <property type="entry name" value="Ysc84"/>
    <property type="match status" value="1"/>
</dbReference>
<dbReference type="InterPro" id="IPR007461">
    <property type="entry name" value="Ysc84_actin-binding"/>
</dbReference>
<feature type="domain" description="Ysc84 actin-binding" evidence="2">
    <location>
        <begin position="102"/>
        <end position="224"/>
    </location>
</feature>
<accession>A0A9J7B075</accession>
<dbReference type="InterPro" id="IPR051702">
    <property type="entry name" value="SH3_domain_YSC84-like"/>
</dbReference>
<name>A0A9J7B075_9PROT</name>
<evidence type="ECO:0000313" key="3">
    <source>
        <dbReference type="EMBL" id="UUX52065.1"/>
    </source>
</evidence>
<dbReference type="CDD" id="cd11524">
    <property type="entry name" value="SYLF"/>
    <property type="match status" value="1"/>
</dbReference>
<evidence type="ECO:0000313" key="4">
    <source>
        <dbReference type="Proteomes" id="UP001060336"/>
    </source>
</evidence>
<protein>
    <submittedName>
        <fullName evidence="3">Lipid-binding SYLF domain-containing protein</fullName>
    </submittedName>
</protein>
<sequence length="224" mass="22940">MRISLLAAFLLTAALLAGPARAADEAPSLTVERARLTLLDLTSDPDTVGPVADYLKKAKGVLIIPQLVKAGFIVGGEYGKGVLVARTAPGDWSDPSFYSLAAGSIGLQIGVEAKQILLVVMTEKGLNSLMSDQLKFGADASVAVGTLGGGVGASSAGSLGADFIAFAKSKGLFGGGALDGAVIQTLPEQNEAFYRTAATPKQILIERTVSSGEASQLRNALSKY</sequence>
<gene>
    <name evidence="3" type="ORF">NUH88_10260</name>
</gene>
<proteinExistence type="predicted"/>
<keyword evidence="4" id="KW-1185">Reference proteome</keyword>
<dbReference type="PANTHER" id="PTHR15629">
    <property type="entry name" value="SH3YL1 PROTEIN"/>
    <property type="match status" value="1"/>
</dbReference>
<dbReference type="Proteomes" id="UP001060336">
    <property type="component" value="Chromosome"/>
</dbReference>
<feature type="signal peptide" evidence="1">
    <location>
        <begin position="1"/>
        <end position="22"/>
    </location>
</feature>
<dbReference type="GO" id="GO:0035091">
    <property type="term" value="F:phosphatidylinositol binding"/>
    <property type="evidence" value="ECO:0007669"/>
    <property type="project" value="TreeGrafter"/>
</dbReference>
<organism evidence="3 4">
    <name type="scientific">Nisaea acidiphila</name>
    <dbReference type="NCBI Taxonomy" id="1862145"/>
    <lineage>
        <taxon>Bacteria</taxon>
        <taxon>Pseudomonadati</taxon>
        <taxon>Pseudomonadota</taxon>
        <taxon>Alphaproteobacteria</taxon>
        <taxon>Rhodospirillales</taxon>
        <taxon>Thalassobaculaceae</taxon>
        <taxon>Nisaea</taxon>
    </lineage>
</organism>
<dbReference type="RefSeq" id="WP_257771907.1">
    <property type="nucleotide sequence ID" value="NZ_CP102480.1"/>
</dbReference>
<dbReference type="EMBL" id="CP102480">
    <property type="protein sequence ID" value="UUX52065.1"/>
    <property type="molecule type" value="Genomic_DNA"/>
</dbReference>
<dbReference type="KEGG" id="naci:NUH88_10260"/>
<dbReference type="AlphaFoldDB" id="A0A9J7B075"/>
<feature type="chain" id="PRO_5039914838" evidence="1">
    <location>
        <begin position="23"/>
        <end position="224"/>
    </location>
</feature>
<keyword evidence="1" id="KW-0732">Signal</keyword>
<dbReference type="PANTHER" id="PTHR15629:SF2">
    <property type="entry name" value="SH3 DOMAIN-CONTAINING YSC84-LIKE PROTEIN 1"/>
    <property type="match status" value="1"/>
</dbReference>